<evidence type="ECO:0000256" key="3">
    <source>
        <dbReference type="ARBA" id="ARBA00022448"/>
    </source>
</evidence>
<feature type="transmembrane region" description="Helical" evidence="9">
    <location>
        <begin position="399"/>
        <end position="419"/>
    </location>
</feature>
<dbReference type="NCBIfam" id="TIGR00400">
    <property type="entry name" value="mgtE"/>
    <property type="match status" value="1"/>
</dbReference>
<sequence>MNEFADPSTQRQHFRHLEQARAQVIELLSRQAVERELMQRTVSENRRQDVVAQLVARQHQAALETRLAHFHPADIAFVLESLDPDARDLAWALVKPERRGAVLLETSDAVRRMLVAGMAPDDIAAVVAPLDSDDIADLVGSLPDDIGQEVLQRLDNADQAEVRSMLSFPEDSVGSLMDLDFVAVREDASLEAVLRLLRRRKTLPPHTNQLFVVDRGNQLRGLLSLTRLLLADPESEVAAEMTRDTIFFYTDDRMREAVTAFEKYDLVSAPVVNLHNQVVGRITVDAIVDEIKERASTESLRQVGLSEEEDLFAPVTQSARNRWPWLGLNVLTAFVASRVIGAFEDTIAQLVALAVLMPIVASIGGNTGNQTMALVIRGLALGQLGAAQLRKMLTKELSIAALNGAVWGSALGLFTLLLYRNLPLTLVIAGATILELMVAALAGVFIPLLLQRFGRDPVMGSSVILTAITDSMGFFIFLGLAATFLI</sequence>
<dbReference type="Proteomes" id="UP000199758">
    <property type="component" value="Unassembled WGS sequence"/>
</dbReference>
<proteinExistence type="inferred from homology"/>
<keyword evidence="3 9" id="KW-0813">Transport</keyword>
<reference evidence="11 12" key="1">
    <citation type="submission" date="2016-11" db="EMBL/GenBank/DDBJ databases">
        <authorList>
            <person name="Jaros S."/>
            <person name="Januszkiewicz K."/>
            <person name="Wedrychowicz H."/>
        </authorList>
    </citation>
    <scope>NUCLEOTIDE SEQUENCE [LARGE SCALE GENOMIC DNA]</scope>
    <source>
        <strain evidence="11 12">CGMCC 1.7049</strain>
    </source>
</reference>
<evidence type="ECO:0000256" key="5">
    <source>
        <dbReference type="ARBA" id="ARBA00022842"/>
    </source>
</evidence>
<dbReference type="AlphaFoldDB" id="A0A1M5MQB7"/>
<protein>
    <recommendedName>
        <fullName evidence="9">Magnesium transporter MgtE</fullName>
    </recommendedName>
</protein>
<comment type="function">
    <text evidence="9">Acts as a magnesium transporter.</text>
</comment>
<keyword evidence="8" id="KW-0129">CBS domain</keyword>
<keyword evidence="9" id="KW-0479">Metal-binding</keyword>
<dbReference type="InterPro" id="IPR006669">
    <property type="entry name" value="MgtE_transporter"/>
</dbReference>
<comment type="subunit">
    <text evidence="9">Homodimer.</text>
</comment>
<feature type="domain" description="CBS" evidence="10">
    <location>
        <begin position="177"/>
        <end position="240"/>
    </location>
</feature>
<dbReference type="InterPro" id="IPR038076">
    <property type="entry name" value="MgtE_N_sf"/>
</dbReference>
<evidence type="ECO:0000256" key="9">
    <source>
        <dbReference type="RuleBase" id="RU362011"/>
    </source>
</evidence>
<evidence type="ECO:0000256" key="7">
    <source>
        <dbReference type="ARBA" id="ARBA00023136"/>
    </source>
</evidence>
<dbReference type="Gene3D" id="1.10.357.20">
    <property type="entry name" value="SLC41 divalent cation transporters, integral membrane domain"/>
    <property type="match status" value="1"/>
</dbReference>
<name>A0A1M5MQB7_9GAMM</name>
<evidence type="ECO:0000259" key="10">
    <source>
        <dbReference type="PROSITE" id="PS51371"/>
    </source>
</evidence>
<dbReference type="SMART" id="SM00116">
    <property type="entry name" value="CBS"/>
    <property type="match status" value="2"/>
</dbReference>
<dbReference type="InterPro" id="IPR006667">
    <property type="entry name" value="SLC41_membr_dom"/>
</dbReference>
<keyword evidence="6 9" id="KW-1133">Transmembrane helix</keyword>
<dbReference type="Gene3D" id="3.10.580.10">
    <property type="entry name" value="CBS-domain"/>
    <property type="match status" value="1"/>
</dbReference>
<accession>A0A1M5MQB7</accession>
<dbReference type="OrthoDB" id="9790355at2"/>
<evidence type="ECO:0000256" key="6">
    <source>
        <dbReference type="ARBA" id="ARBA00022989"/>
    </source>
</evidence>
<dbReference type="EMBL" id="FQWZ01000003">
    <property type="protein sequence ID" value="SHG79272.1"/>
    <property type="molecule type" value="Genomic_DNA"/>
</dbReference>
<evidence type="ECO:0000256" key="8">
    <source>
        <dbReference type="PROSITE-ProRule" id="PRU00703"/>
    </source>
</evidence>
<dbReference type="GO" id="GO:0015095">
    <property type="term" value="F:magnesium ion transmembrane transporter activity"/>
    <property type="evidence" value="ECO:0007669"/>
    <property type="project" value="UniProtKB-UniRule"/>
</dbReference>
<dbReference type="GO" id="GO:0046872">
    <property type="term" value="F:metal ion binding"/>
    <property type="evidence" value="ECO:0007669"/>
    <property type="project" value="UniProtKB-KW"/>
</dbReference>
<dbReference type="InterPro" id="IPR000644">
    <property type="entry name" value="CBS_dom"/>
</dbReference>
<evidence type="ECO:0000313" key="12">
    <source>
        <dbReference type="Proteomes" id="UP000199758"/>
    </source>
</evidence>
<dbReference type="STRING" id="490188.SAMN04488068_1383"/>
<evidence type="ECO:0000256" key="2">
    <source>
        <dbReference type="ARBA" id="ARBA00009749"/>
    </source>
</evidence>
<dbReference type="SUPFAM" id="SSF54631">
    <property type="entry name" value="CBS-domain pair"/>
    <property type="match status" value="1"/>
</dbReference>
<keyword evidence="12" id="KW-1185">Reference proteome</keyword>
<dbReference type="Pfam" id="PF03448">
    <property type="entry name" value="MgtE_N"/>
    <property type="match status" value="1"/>
</dbReference>
<feature type="domain" description="CBS" evidence="10">
    <location>
        <begin position="241"/>
        <end position="297"/>
    </location>
</feature>
<comment type="caution">
    <text evidence="9">Lacks conserved residue(s) required for the propagation of feature annotation.</text>
</comment>
<organism evidence="11 12">
    <name type="scientific">Hydrocarboniphaga daqingensis</name>
    <dbReference type="NCBI Taxonomy" id="490188"/>
    <lineage>
        <taxon>Bacteria</taxon>
        <taxon>Pseudomonadati</taxon>
        <taxon>Pseudomonadota</taxon>
        <taxon>Gammaproteobacteria</taxon>
        <taxon>Nevskiales</taxon>
        <taxon>Nevskiaceae</taxon>
        <taxon>Hydrocarboniphaga</taxon>
    </lineage>
</organism>
<keyword evidence="4 9" id="KW-0812">Transmembrane</keyword>
<dbReference type="Pfam" id="PF00571">
    <property type="entry name" value="CBS"/>
    <property type="match status" value="2"/>
</dbReference>
<evidence type="ECO:0000256" key="4">
    <source>
        <dbReference type="ARBA" id="ARBA00022692"/>
    </source>
</evidence>
<dbReference type="InterPro" id="IPR046342">
    <property type="entry name" value="CBS_dom_sf"/>
</dbReference>
<keyword evidence="5 9" id="KW-0460">Magnesium</keyword>
<dbReference type="InterPro" id="IPR036739">
    <property type="entry name" value="SLC41_membr_dom_sf"/>
</dbReference>
<dbReference type="InterPro" id="IPR006668">
    <property type="entry name" value="Mg_transptr_MgtE_intracell_dom"/>
</dbReference>
<gene>
    <name evidence="11" type="ORF">SAMN04488068_1383</name>
</gene>
<keyword evidence="7 9" id="KW-0472">Membrane</keyword>
<evidence type="ECO:0000256" key="1">
    <source>
        <dbReference type="ARBA" id="ARBA00004141"/>
    </source>
</evidence>
<dbReference type="RefSeq" id="WP_072895852.1">
    <property type="nucleotide sequence ID" value="NZ_FQWZ01000003.1"/>
</dbReference>
<dbReference type="PANTHER" id="PTHR43773">
    <property type="entry name" value="MAGNESIUM TRANSPORTER MGTE"/>
    <property type="match status" value="1"/>
</dbReference>
<dbReference type="SUPFAM" id="SSF161093">
    <property type="entry name" value="MgtE membrane domain-like"/>
    <property type="match status" value="1"/>
</dbReference>
<dbReference type="SMART" id="SM00924">
    <property type="entry name" value="MgtE_N"/>
    <property type="match status" value="1"/>
</dbReference>
<evidence type="ECO:0000313" key="11">
    <source>
        <dbReference type="EMBL" id="SHG79272.1"/>
    </source>
</evidence>
<dbReference type="PANTHER" id="PTHR43773:SF1">
    <property type="entry name" value="MAGNESIUM TRANSPORTER MGTE"/>
    <property type="match status" value="1"/>
</dbReference>
<comment type="subcellular location">
    <subcellularLocation>
        <location evidence="9">Cell membrane</location>
        <topology evidence="9">Multi-pass membrane protein</topology>
    </subcellularLocation>
    <subcellularLocation>
        <location evidence="1">Membrane</location>
        <topology evidence="1">Multi-pass membrane protein</topology>
    </subcellularLocation>
</comment>
<dbReference type="SUPFAM" id="SSF158791">
    <property type="entry name" value="MgtE N-terminal domain-like"/>
    <property type="match status" value="1"/>
</dbReference>
<keyword evidence="9" id="KW-1003">Cell membrane</keyword>
<dbReference type="PROSITE" id="PS51371">
    <property type="entry name" value="CBS"/>
    <property type="match status" value="2"/>
</dbReference>
<comment type="similarity">
    <text evidence="2 9">Belongs to the SLC41A transporter family.</text>
</comment>
<dbReference type="GO" id="GO:0005886">
    <property type="term" value="C:plasma membrane"/>
    <property type="evidence" value="ECO:0007669"/>
    <property type="project" value="UniProtKB-SubCell"/>
</dbReference>
<feature type="transmembrane region" description="Helical" evidence="9">
    <location>
        <begin position="425"/>
        <end position="450"/>
    </location>
</feature>
<dbReference type="Pfam" id="PF01769">
    <property type="entry name" value="MgtE"/>
    <property type="match status" value="1"/>
</dbReference>
<dbReference type="Gene3D" id="1.25.60.10">
    <property type="entry name" value="MgtE N-terminal domain-like"/>
    <property type="match status" value="1"/>
</dbReference>
<feature type="transmembrane region" description="Helical" evidence="9">
    <location>
        <begin position="462"/>
        <end position="485"/>
    </location>
</feature>